<evidence type="ECO:0000256" key="3">
    <source>
        <dbReference type="ARBA" id="ARBA00048447"/>
    </source>
</evidence>
<evidence type="ECO:0000256" key="1">
    <source>
        <dbReference type="ARBA" id="ARBA00011888"/>
    </source>
</evidence>
<dbReference type="Pfam" id="PF01048">
    <property type="entry name" value="PNP_UDP_1"/>
    <property type="match status" value="1"/>
</dbReference>
<protein>
    <recommendedName>
        <fullName evidence="2">Uridine phosphorylase</fullName>
        <ecNumber evidence="1">2.4.2.3</ecNumber>
    </recommendedName>
</protein>
<dbReference type="InterPro" id="IPR035994">
    <property type="entry name" value="Nucleoside_phosphorylase_sf"/>
</dbReference>
<sequence>MPLASSELILNEDQSIYHLHLKPENLADVVITVGDPDRVAEVSRHFEHIEISTQKREFKTETGTFKGKRISVISTGIGTDNIDIVLNELDALVNIDFETREIKEQKKSLQLIRLGTSGAIQSDIPVDSILLSKRALGFDSLLHFYQSASVRDHAFEQAFSAHLQLNPEKSTPYCVEADSALLNHFKNPNYFEGTTVTNVGFYGPQGRTLRLQTEDVALNEKLQSFRLNSEKITNLEMETSGIYGLSKLLDHRALSVNAILANRATGKFSKNPSEIVERMITEALERIAEL</sequence>
<dbReference type="PANTHER" id="PTHR43691">
    <property type="entry name" value="URIDINE PHOSPHORYLASE"/>
    <property type="match status" value="1"/>
</dbReference>
<keyword evidence="6" id="KW-1185">Reference proteome</keyword>
<dbReference type="EMBL" id="JAJGMW010000017">
    <property type="protein sequence ID" value="MCC4213674.1"/>
    <property type="molecule type" value="Genomic_DNA"/>
</dbReference>
<comment type="catalytic activity">
    <reaction evidence="3">
        <text>uridine + phosphate = alpha-D-ribose 1-phosphate + uracil</text>
        <dbReference type="Rhea" id="RHEA:24388"/>
        <dbReference type="ChEBI" id="CHEBI:16704"/>
        <dbReference type="ChEBI" id="CHEBI:17568"/>
        <dbReference type="ChEBI" id="CHEBI:43474"/>
        <dbReference type="ChEBI" id="CHEBI:57720"/>
        <dbReference type="EC" id="2.4.2.3"/>
    </reaction>
</comment>
<proteinExistence type="predicted"/>
<dbReference type="SUPFAM" id="SSF53167">
    <property type="entry name" value="Purine and uridine phosphorylases"/>
    <property type="match status" value="1"/>
</dbReference>
<dbReference type="CDD" id="cd00436">
    <property type="entry name" value="UP_TbUP-like"/>
    <property type="match status" value="1"/>
</dbReference>
<reference evidence="5 6" key="1">
    <citation type="submission" date="2021-11" db="EMBL/GenBank/DDBJ databases">
        <title>Seasonal and diel survey of microbial diversity of the Tyrrhenian coast.</title>
        <authorList>
            <person name="Gattoni G."/>
            <person name="Corral P."/>
        </authorList>
    </citation>
    <scope>NUCLEOTIDE SEQUENCE [LARGE SCALE GENOMIC DNA]</scope>
    <source>
        <strain evidence="5 6">Mr9</strain>
    </source>
</reference>
<evidence type="ECO:0000313" key="5">
    <source>
        <dbReference type="EMBL" id="MCC4213674.1"/>
    </source>
</evidence>
<dbReference type="Gene3D" id="3.40.50.1580">
    <property type="entry name" value="Nucleoside phosphorylase domain"/>
    <property type="match status" value="1"/>
</dbReference>
<dbReference type="EC" id="2.4.2.3" evidence="1"/>
<accession>A0ABS8GUI6</accession>
<comment type="caution">
    <text evidence="5">The sequence shown here is derived from an EMBL/GenBank/DDBJ whole genome shotgun (WGS) entry which is preliminary data.</text>
</comment>
<gene>
    <name evidence="5" type="ORF">LLW17_13160</name>
</gene>
<name>A0ABS8GUI6_9FLAO</name>
<evidence type="ECO:0000256" key="2">
    <source>
        <dbReference type="ARBA" id="ARBA00021980"/>
    </source>
</evidence>
<feature type="domain" description="Nucleoside phosphorylase" evidence="4">
    <location>
        <begin position="29"/>
        <end position="289"/>
    </location>
</feature>
<dbReference type="PANTHER" id="PTHR43691:SF11">
    <property type="entry name" value="FI09636P-RELATED"/>
    <property type="match status" value="1"/>
</dbReference>
<dbReference type="Proteomes" id="UP001197770">
    <property type="component" value="Unassembled WGS sequence"/>
</dbReference>
<dbReference type="InterPro" id="IPR000845">
    <property type="entry name" value="Nucleoside_phosphorylase_d"/>
</dbReference>
<evidence type="ECO:0000259" key="4">
    <source>
        <dbReference type="Pfam" id="PF01048"/>
    </source>
</evidence>
<dbReference type="RefSeq" id="WP_228230751.1">
    <property type="nucleotide sequence ID" value="NZ_JAJGMW010000017.1"/>
</dbReference>
<evidence type="ECO:0000313" key="6">
    <source>
        <dbReference type="Proteomes" id="UP001197770"/>
    </source>
</evidence>
<organism evidence="5 6">
    <name type="scientific">Leeuwenhoekiella parthenopeia</name>
    <dbReference type="NCBI Taxonomy" id="2890320"/>
    <lineage>
        <taxon>Bacteria</taxon>
        <taxon>Pseudomonadati</taxon>
        <taxon>Bacteroidota</taxon>
        <taxon>Flavobacteriia</taxon>
        <taxon>Flavobacteriales</taxon>
        <taxon>Flavobacteriaceae</taxon>
        <taxon>Leeuwenhoekiella</taxon>
    </lineage>
</organism>